<evidence type="ECO:0000313" key="6">
    <source>
        <dbReference type="EMBL" id="ALP53535.1"/>
    </source>
</evidence>
<dbReference type="GO" id="GO:0005829">
    <property type="term" value="C:cytosol"/>
    <property type="evidence" value="ECO:0007669"/>
    <property type="project" value="TreeGrafter"/>
</dbReference>
<dbReference type="FunFam" id="3.40.50.150:FF:000042">
    <property type="entry name" value="50S ribosomal protein L3 glutamine methyltransferase"/>
    <property type="match status" value="1"/>
</dbReference>
<dbReference type="InterPro" id="IPR004556">
    <property type="entry name" value="HemK-like"/>
</dbReference>
<protein>
    <recommendedName>
        <fullName evidence="4">Ribosomal protein uL3 glutamine methyltransferase</fullName>
        <shortName evidence="4">uL3 MTase</shortName>
        <ecNumber evidence="4">2.1.1.298</ecNumber>
    </recommendedName>
    <alternativeName>
        <fullName evidence="4">N5-glutamine methyltransferase PrmB</fullName>
    </alternativeName>
</protein>
<keyword evidence="3 4" id="KW-0949">S-adenosyl-L-methionine</keyword>
<dbReference type="GO" id="GO:0005840">
    <property type="term" value="C:ribosome"/>
    <property type="evidence" value="ECO:0007669"/>
    <property type="project" value="UniProtKB-KW"/>
</dbReference>
<dbReference type="STRING" id="1748243.Tel_10520"/>
<keyword evidence="6" id="KW-0687">Ribonucleoprotein</keyword>
<dbReference type="NCBIfam" id="TIGR03533">
    <property type="entry name" value="L3_gln_methyl"/>
    <property type="match status" value="1"/>
</dbReference>
<dbReference type="NCBIfam" id="TIGR00536">
    <property type="entry name" value="hemK_fam"/>
    <property type="match status" value="1"/>
</dbReference>
<dbReference type="SUPFAM" id="SSF53335">
    <property type="entry name" value="S-adenosyl-L-methionine-dependent methyltransferases"/>
    <property type="match status" value="1"/>
</dbReference>
<dbReference type="EMBL" id="CP013099">
    <property type="protein sequence ID" value="ALP53535.1"/>
    <property type="molecule type" value="Genomic_DNA"/>
</dbReference>
<comment type="function">
    <text evidence="4">Methylates ribosomal protein uL3 on a specific glutamine residue.</text>
</comment>
<evidence type="ECO:0000256" key="2">
    <source>
        <dbReference type="ARBA" id="ARBA00022679"/>
    </source>
</evidence>
<evidence type="ECO:0000256" key="1">
    <source>
        <dbReference type="ARBA" id="ARBA00022603"/>
    </source>
</evidence>
<dbReference type="InterPro" id="IPR002052">
    <property type="entry name" value="DNA_methylase_N6_adenine_CS"/>
</dbReference>
<reference evidence="6" key="1">
    <citation type="submission" date="2015-10" db="EMBL/GenBank/DDBJ databases">
        <title>Description of Candidatus Tenderia electrophaga gen. nov, sp. nov., an Uncultivated Electroautotroph from a Biocathode Enrichment.</title>
        <authorList>
            <person name="Eddie B.J."/>
            <person name="Malanoski A.P."/>
            <person name="Wang Z."/>
            <person name="Hall R.J."/>
            <person name="Oh S.D."/>
            <person name="Heiner C."/>
            <person name="Lin B."/>
            <person name="Strycharz-Glaven S.M."/>
        </authorList>
    </citation>
    <scope>NUCLEOTIDE SEQUENCE [LARGE SCALE GENOMIC DNA]</scope>
    <source>
        <strain evidence="6">NRL1</strain>
    </source>
</reference>
<evidence type="ECO:0000256" key="3">
    <source>
        <dbReference type="ARBA" id="ARBA00022691"/>
    </source>
</evidence>
<dbReference type="PANTHER" id="PTHR47806">
    <property type="entry name" value="50S RIBOSOMAL PROTEIN L3 GLUTAMINE METHYLTRANSFERASE"/>
    <property type="match status" value="1"/>
</dbReference>
<dbReference type="EC" id="2.1.1.298" evidence="4"/>
<dbReference type="PIRSF" id="PIRSF037167">
    <property type="entry name" value="Mtase_YfcB_prd"/>
    <property type="match status" value="1"/>
</dbReference>
<keyword evidence="1 4" id="KW-0489">Methyltransferase</keyword>
<evidence type="ECO:0000313" key="7">
    <source>
        <dbReference type="Proteomes" id="UP000055136"/>
    </source>
</evidence>
<dbReference type="GO" id="GO:0003676">
    <property type="term" value="F:nucleic acid binding"/>
    <property type="evidence" value="ECO:0007669"/>
    <property type="project" value="InterPro"/>
</dbReference>
<keyword evidence="6" id="KW-0689">Ribosomal protein</keyword>
<comment type="catalytic activity">
    <reaction evidence="4">
        <text>L-glutaminyl-[ribosomal protein uL3] + S-adenosyl-L-methionine = N(5)-methyl-L-glutaminyl-[ribosomal protein uL3] + S-adenosyl-L-homocysteine + H(+)</text>
        <dbReference type="Rhea" id="RHEA:45020"/>
        <dbReference type="Rhea" id="RHEA-COMP:11063"/>
        <dbReference type="Rhea" id="RHEA-COMP:11064"/>
        <dbReference type="ChEBI" id="CHEBI:15378"/>
        <dbReference type="ChEBI" id="CHEBI:30011"/>
        <dbReference type="ChEBI" id="CHEBI:57856"/>
        <dbReference type="ChEBI" id="CHEBI:59789"/>
        <dbReference type="ChEBI" id="CHEBI:61891"/>
        <dbReference type="EC" id="2.1.1.298"/>
    </reaction>
</comment>
<keyword evidence="2 4" id="KW-0808">Transferase</keyword>
<dbReference type="KEGG" id="tee:Tel_10520"/>
<dbReference type="InterPro" id="IPR007848">
    <property type="entry name" value="Small_mtfrase_dom"/>
</dbReference>
<name>A0A0S2TEF6_9GAMM</name>
<dbReference type="AlphaFoldDB" id="A0A0S2TEF6"/>
<dbReference type="InterPro" id="IPR017127">
    <property type="entry name" value="Ribosome_uL3_MTase"/>
</dbReference>
<dbReference type="CDD" id="cd02440">
    <property type="entry name" value="AdoMet_MTases"/>
    <property type="match status" value="1"/>
</dbReference>
<dbReference type="PANTHER" id="PTHR47806:SF1">
    <property type="entry name" value="RIBOSOMAL PROTEIN UL3 GLUTAMINE METHYLTRANSFERASE"/>
    <property type="match status" value="1"/>
</dbReference>
<dbReference type="GO" id="GO:0032259">
    <property type="term" value="P:methylation"/>
    <property type="evidence" value="ECO:0007669"/>
    <property type="project" value="UniProtKB-KW"/>
</dbReference>
<sequence length="312" mass="34648">MNNTFDQAAAQLHSVVDFVRWGASRFNEAKLYFGHGTDNAVDEALFLVLHALNLAPGLAPEMYHARLTEAEKEAVLSLFRRRIVERLPAPYLTHEAWFGGMSFYVDQRVLVPRSPFAELIEARFAPWVDEERTEKILDLCSGSGCIAIACAAAFPWAEVDAADVSAEALDVAKINIERHQLQDQVRAVQTDLFAGLKGKRYDLIVSNPPYVDAEDMAAMPEEFRREPALGLAAGEDGLEIVLQILAQASDHLSRDGVLVVEVGNSEAALVNRFPEVPFVWLEFERGGHGVFLLQAEVLSEYHALFRQACHTT</sequence>
<accession>A0A0S2TEF6</accession>
<evidence type="ECO:0000259" key="5">
    <source>
        <dbReference type="Pfam" id="PF05175"/>
    </source>
</evidence>
<dbReference type="Proteomes" id="UP000055136">
    <property type="component" value="Chromosome"/>
</dbReference>
<proteinExistence type="inferred from homology"/>
<gene>
    <name evidence="4" type="primary">prmB</name>
    <name evidence="6" type="ORF">Tel_10520</name>
</gene>
<organism evidence="6 7">
    <name type="scientific">Candidatus Tenderia electrophaga</name>
    <dbReference type="NCBI Taxonomy" id="1748243"/>
    <lineage>
        <taxon>Bacteria</taxon>
        <taxon>Pseudomonadati</taxon>
        <taxon>Pseudomonadota</taxon>
        <taxon>Gammaproteobacteria</taxon>
        <taxon>Candidatus Tenderiales</taxon>
        <taxon>Candidatus Tenderiaceae</taxon>
        <taxon>Candidatus Tenderia</taxon>
    </lineage>
</organism>
<feature type="domain" description="Methyltransferase small" evidence="5">
    <location>
        <begin position="128"/>
        <end position="215"/>
    </location>
</feature>
<evidence type="ECO:0000256" key="4">
    <source>
        <dbReference type="HAMAP-Rule" id="MF_02125"/>
    </source>
</evidence>
<dbReference type="GO" id="GO:0036009">
    <property type="term" value="F:protein-glutamine N-methyltransferase activity"/>
    <property type="evidence" value="ECO:0007669"/>
    <property type="project" value="UniProtKB-UniRule"/>
</dbReference>
<dbReference type="HAMAP" id="MF_02125">
    <property type="entry name" value="L3_methyltr_PrmB"/>
    <property type="match status" value="1"/>
</dbReference>
<dbReference type="PROSITE" id="PS00092">
    <property type="entry name" value="N6_MTASE"/>
    <property type="match status" value="1"/>
</dbReference>
<comment type="similarity">
    <text evidence="4">Belongs to the protein N5-glutamine methyltransferase family. PrmB subfamily.</text>
</comment>
<keyword evidence="7" id="KW-1185">Reference proteome</keyword>
<dbReference type="InterPro" id="IPR029063">
    <property type="entry name" value="SAM-dependent_MTases_sf"/>
</dbReference>
<dbReference type="Pfam" id="PF05175">
    <property type="entry name" value="MTS"/>
    <property type="match status" value="1"/>
</dbReference>
<dbReference type="Gene3D" id="3.40.50.150">
    <property type="entry name" value="Vaccinia Virus protein VP39"/>
    <property type="match status" value="1"/>
</dbReference>